<comment type="caution">
    <text evidence="8">Lacks conserved residue(s) required for the propagation of feature annotation.</text>
</comment>
<dbReference type="GeneID" id="108941132"/>
<dbReference type="SUPFAM" id="SSF49899">
    <property type="entry name" value="Concanavalin A-like lectins/glucanases"/>
    <property type="match status" value="1"/>
</dbReference>
<dbReference type="GO" id="GO:0046872">
    <property type="term" value="F:metal ion binding"/>
    <property type="evidence" value="ECO:0007669"/>
    <property type="project" value="UniProtKB-KW"/>
</dbReference>
<gene>
    <name evidence="12" type="primary">LOC108941132</name>
    <name evidence="11" type="ORF">Z043_106642</name>
</gene>
<evidence type="ECO:0000256" key="3">
    <source>
        <dbReference type="ARBA" id="ARBA00022723"/>
    </source>
</evidence>
<dbReference type="PANTHER" id="PTHR45869:SF7">
    <property type="entry name" value="C-REACTIVE PROTEIN"/>
    <property type="match status" value="1"/>
</dbReference>
<evidence type="ECO:0000256" key="2">
    <source>
        <dbReference type="ARBA" id="ARBA00022525"/>
    </source>
</evidence>
<dbReference type="Gene3D" id="2.60.120.200">
    <property type="match status" value="1"/>
</dbReference>
<name>A0A0P7XFA1_SCLFO</name>
<reference evidence="12" key="3">
    <citation type="submission" date="2025-05" db="UniProtKB">
        <authorList>
            <consortium name="Ensembl"/>
        </authorList>
    </citation>
    <scope>IDENTIFICATION</scope>
</reference>
<feature type="chain" id="PRO_5044513815" description="Pentraxin family member" evidence="9">
    <location>
        <begin position="20"/>
        <end position="227"/>
    </location>
</feature>
<protein>
    <recommendedName>
        <fullName evidence="9">Pentraxin family member</fullName>
    </recommendedName>
</protein>
<keyword evidence="6" id="KW-1015">Disulfide bond</keyword>
<dbReference type="GO" id="GO:0005576">
    <property type="term" value="C:extracellular region"/>
    <property type="evidence" value="ECO:0007669"/>
    <property type="project" value="UniProtKB-SubCell"/>
</dbReference>
<dbReference type="PANTHER" id="PTHR45869">
    <property type="entry name" value="C-REACTIVE PROTEIN-RELATED"/>
    <property type="match status" value="1"/>
</dbReference>
<feature type="domain" description="Pentraxin (PTX)" evidence="10">
    <location>
        <begin position="24"/>
        <end position="224"/>
    </location>
</feature>
<keyword evidence="5 9" id="KW-0106">Calcium</keyword>
<keyword evidence="4 9" id="KW-0732">Signal</keyword>
<evidence type="ECO:0000256" key="5">
    <source>
        <dbReference type="ARBA" id="ARBA00022837"/>
    </source>
</evidence>
<dbReference type="EMBL" id="JARO02001864">
    <property type="protein sequence ID" value="KPP74216.1"/>
    <property type="molecule type" value="Genomic_DNA"/>
</dbReference>
<feature type="signal peptide" evidence="9">
    <location>
        <begin position="1"/>
        <end position="19"/>
    </location>
</feature>
<dbReference type="Pfam" id="PF00354">
    <property type="entry name" value="Pentaxin"/>
    <property type="match status" value="1"/>
</dbReference>
<keyword evidence="2" id="KW-0964">Secreted</keyword>
<accession>A0A0P7XFA1</accession>
<evidence type="ECO:0000259" key="10">
    <source>
        <dbReference type="PROSITE" id="PS51828"/>
    </source>
</evidence>
<dbReference type="STRING" id="113540.ENSSFOP00015009305"/>
<dbReference type="InterPro" id="IPR001759">
    <property type="entry name" value="PTX_dom"/>
</dbReference>
<dbReference type="PRINTS" id="PR00895">
    <property type="entry name" value="PENTAXIN"/>
</dbReference>
<comment type="subunit">
    <text evidence="9">Homopentamer. Pentaxin (or pentraxin) have a discoid arrangement of 5 non-covalently bound subunits.</text>
</comment>
<dbReference type="Proteomes" id="UP000694397">
    <property type="component" value="Chromosome 11"/>
</dbReference>
<comment type="similarity">
    <text evidence="7 9">Belongs to the pentraxin family.</text>
</comment>
<dbReference type="GeneTree" id="ENSGT01100000263515"/>
<reference evidence="11 13" key="1">
    <citation type="submission" date="2015-08" db="EMBL/GenBank/DDBJ databases">
        <title>The genome of the Asian arowana (Scleropages formosus).</title>
        <authorList>
            <person name="Tan M.H."/>
            <person name="Gan H.M."/>
            <person name="Croft L.J."/>
            <person name="Austin C.M."/>
        </authorList>
    </citation>
    <scope>NUCLEOTIDE SEQUENCE [LARGE SCALE GENOMIC DNA]</scope>
    <source>
        <strain evidence="11">Aro1</strain>
    </source>
</reference>
<evidence type="ECO:0000256" key="7">
    <source>
        <dbReference type="ARBA" id="ARBA00038102"/>
    </source>
</evidence>
<keyword evidence="3 9" id="KW-0479">Metal-binding</keyword>
<evidence type="ECO:0000313" key="14">
    <source>
        <dbReference type="Proteomes" id="UP000694397"/>
    </source>
</evidence>
<evidence type="ECO:0000256" key="6">
    <source>
        <dbReference type="ARBA" id="ARBA00023157"/>
    </source>
</evidence>
<dbReference type="InterPro" id="IPR051005">
    <property type="entry name" value="Pentraxin_domain"/>
</dbReference>
<proteinExistence type="inferred from homology"/>
<dbReference type="InterPro" id="IPR013320">
    <property type="entry name" value="ConA-like_dom_sf"/>
</dbReference>
<keyword evidence="14" id="KW-1185">Reference proteome</keyword>
<evidence type="ECO:0000256" key="9">
    <source>
        <dbReference type="RuleBase" id="RU362112"/>
    </source>
</evidence>
<dbReference type="KEGG" id="sfm:108941132"/>
<comment type="cofactor">
    <cofactor evidence="9">
        <name>Ca(2+)</name>
        <dbReference type="ChEBI" id="CHEBI:29108"/>
    </cofactor>
    <text evidence="9">Binds 2 calcium ions per subunit.</text>
</comment>
<dbReference type="FunFam" id="2.60.120.200:FF:000070">
    <property type="entry name" value="Serum amyloid P-component"/>
    <property type="match status" value="1"/>
</dbReference>
<dbReference type="Proteomes" id="UP000034805">
    <property type="component" value="Unassembled WGS sequence"/>
</dbReference>
<evidence type="ECO:0000313" key="12">
    <source>
        <dbReference type="Ensembl" id="ENSSFOP00015009305.2"/>
    </source>
</evidence>
<dbReference type="PROSITE" id="PS51828">
    <property type="entry name" value="PTX_2"/>
    <property type="match status" value="1"/>
</dbReference>
<organism evidence="11 13">
    <name type="scientific">Scleropages formosus</name>
    <name type="common">Asian bonytongue</name>
    <name type="synonym">Osteoglossum formosum</name>
    <dbReference type="NCBI Taxonomy" id="113540"/>
    <lineage>
        <taxon>Eukaryota</taxon>
        <taxon>Metazoa</taxon>
        <taxon>Chordata</taxon>
        <taxon>Craniata</taxon>
        <taxon>Vertebrata</taxon>
        <taxon>Euteleostomi</taxon>
        <taxon>Actinopterygii</taxon>
        <taxon>Neopterygii</taxon>
        <taxon>Teleostei</taxon>
        <taxon>Osteoglossocephala</taxon>
        <taxon>Osteoglossomorpha</taxon>
        <taxon>Osteoglossiformes</taxon>
        <taxon>Osteoglossidae</taxon>
        <taxon>Scleropages</taxon>
    </lineage>
</organism>
<evidence type="ECO:0000256" key="8">
    <source>
        <dbReference type="PROSITE-ProRule" id="PRU01172"/>
    </source>
</evidence>
<dbReference type="OrthoDB" id="547680at2759"/>
<dbReference type="Ensembl" id="ENSSFOT00015009433.2">
    <property type="protein sequence ID" value="ENSSFOP00015009305.2"/>
    <property type="gene ID" value="ENSSFOG00015006056.2"/>
</dbReference>
<sequence length="227" mass="25369">MLKNILIPLSLGFYLSAQALEDLHGKVFTFPTLTDHVKVTPMSSSGLTSGTVCLRYYTDADREHSFFSLATKSHDNAFLLYKVARGNYELYVGNDKVAFQNLPDEMNRWNSVCGLWDSNTGLGQFWVNGRRGSPKLLFKGGNLQGPFSIILGQDQDSYGGDFSTSEALYGQLTDVHMWDHILPTCEIQRFMQGKAFKSGNIVDWGKMDFILGGKVVLQKNQEECNAS</sequence>
<reference evidence="12 14" key="2">
    <citation type="submission" date="2019-04" db="EMBL/GenBank/DDBJ databases">
        <authorList>
            <consortium name="Wellcome Sanger Institute Data Sharing"/>
        </authorList>
    </citation>
    <scope>NUCLEOTIDE SEQUENCE [LARGE SCALE GENOMIC DNA]</scope>
</reference>
<comment type="subcellular location">
    <subcellularLocation>
        <location evidence="1 9">Secreted</location>
    </subcellularLocation>
</comment>
<evidence type="ECO:0000256" key="4">
    <source>
        <dbReference type="ARBA" id="ARBA00022729"/>
    </source>
</evidence>
<evidence type="ECO:0000313" key="11">
    <source>
        <dbReference type="EMBL" id="KPP74216.1"/>
    </source>
</evidence>
<evidence type="ECO:0000256" key="1">
    <source>
        <dbReference type="ARBA" id="ARBA00004613"/>
    </source>
</evidence>
<dbReference type="SMART" id="SM00159">
    <property type="entry name" value="PTX"/>
    <property type="match status" value="1"/>
</dbReference>
<dbReference type="RefSeq" id="XP_018619223.2">
    <property type="nucleotide sequence ID" value="XM_018763707.2"/>
</dbReference>
<dbReference type="AlphaFoldDB" id="A0A0P7XFA1"/>
<evidence type="ECO:0000313" key="13">
    <source>
        <dbReference type="Proteomes" id="UP000034805"/>
    </source>
</evidence>